<organism evidence="2 3">
    <name type="scientific">Halobacterium hubeiense</name>
    <dbReference type="NCBI Taxonomy" id="1407499"/>
    <lineage>
        <taxon>Archaea</taxon>
        <taxon>Methanobacteriati</taxon>
        <taxon>Methanobacteriota</taxon>
        <taxon>Stenosarchaea group</taxon>
        <taxon>Halobacteria</taxon>
        <taxon>Halobacteriales</taxon>
        <taxon>Halobacteriaceae</taxon>
        <taxon>Halobacterium</taxon>
    </lineage>
</organism>
<dbReference type="RefSeq" id="WP_059056642.1">
    <property type="nucleotide sequence ID" value="NZ_CEML01000002.1"/>
</dbReference>
<evidence type="ECO:0000259" key="1">
    <source>
        <dbReference type="Pfam" id="PF00582"/>
    </source>
</evidence>
<accession>A0A0U5CXX3</accession>
<gene>
    <name evidence="2" type="ORF">HHUB_2226</name>
</gene>
<dbReference type="InterPro" id="IPR006016">
    <property type="entry name" value="UspA"/>
</dbReference>
<dbReference type="CDD" id="cd00293">
    <property type="entry name" value="USP-like"/>
    <property type="match status" value="1"/>
</dbReference>
<sequence length="148" mass="15326">MDRALAVIDPTDAAKDLLHEAGTLAAGVGADLVVIHVTTEDEYGGRREAMEAIPNGSASYTPDDAEAGAAQFAADLADEILGDLDVEYETAGYLGKKAGKTLDAAAEYGCDHIFLAGRKRSPTGKAIFGDATQKVILDSDDPVTVVTA</sequence>
<dbReference type="STRING" id="1407499.HHUB_2226"/>
<dbReference type="OrthoDB" id="307404at2157"/>
<evidence type="ECO:0000313" key="3">
    <source>
        <dbReference type="Proteomes" id="UP000066737"/>
    </source>
</evidence>
<protein>
    <submittedName>
        <fullName evidence="2">UspA domain protein</fullName>
    </submittedName>
</protein>
<dbReference type="GeneID" id="26658876"/>
<evidence type="ECO:0000313" key="2">
    <source>
        <dbReference type="EMBL" id="CQH55385.1"/>
    </source>
</evidence>
<dbReference type="AlphaFoldDB" id="A0A0U5CXX3"/>
<dbReference type="SUPFAM" id="SSF52402">
    <property type="entry name" value="Adenine nucleotide alpha hydrolases-like"/>
    <property type="match status" value="1"/>
</dbReference>
<reference evidence="3" key="1">
    <citation type="journal article" date="2016" name="Environ. Microbiol.">
        <title>The complete genome of a viable archaeum isolated from 123-million-year-old rock salt.</title>
        <authorList>
            <person name="Jaakkola S.T."/>
            <person name="Pfeiffer F."/>
            <person name="Ravantti J.J."/>
            <person name="Guo Q."/>
            <person name="Liu Y."/>
            <person name="Chen X."/>
            <person name="Ma H."/>
            <person name="Yang C."/>
            <person name="Oksanen H.M."/>
            <person name="Bamford D.H."/>
        </authorList>
    </citation>
    <scope>NUCLEOTIDE SEQUENCE</scope>
    <source>
        <strain evidence="3">JI20-1</strain>
    </source>
</reference>
<dbReference type="Proteomes" id="UP000066737">
    <property type="component" value="Chromosome I"/>
</dbReference>
<dbReference type="InterPro" id="IPR014729">
    <property type="entry name" value="Rossmann-like_a/b/a_fold"/>
</dbReference>
<dbReference type="Pfam" id="PF00582">
    <property type="entry name" value="Usp"/>
    <property type="match status" value="1"/>
</dbReference>
<keyword evidence="3" id="KW-1185">Reference proteome</keyword>
<dbReference type="EMBL" id="LN831302">
    <property type="protein sequence ID" value="CQH55385.1"/>
    <property type="molecule type" value="Genomic_DNA"/>
</dbReference>
<name>A0A0U5CXX3_9EURY</name>
<dbReference type="Gene3D" id="3.40.50.620">
    <property type="entry name" value="HUPs"/>
    <property type="match status" value="1"/>
</dbReference>
<feature type="domain" description="UspA" evidence="1">
    <location>
        <begin position="2"/>
        <end position="146"/>
    </location>
</feature>
<proteinExistence type="predicted"/>
<dbReference type="KEGG" id="hhb:Hhub_2226"/>